<dbReference type="SUPFAM" id="SSF53335">
    <property type="entry name" value="S-adenosyl-L-methionine-dependent methyltransferases"/>
    <property type="match status" value="1"/>
</dbReference>
<comment type="caution">
    <text evidence="2">The sequence shown here is derived from an EMBL/GenBank/DDBJ whole genome shotgun (WGS) entry which is preliminary data.</text>
</comment>
<dbReference type="RefSeq" id="WP_183566520.1">
    <property type="nucleotide sequence ID" value="NZ_JACHOP010000004.1"/>
</dbReference>
<feature type="domain" description="Methyltransferase" evidence="1">
    <location>
        <begin position="82"/>
        <end position="183"/>
    </location>
</feature>
<organism evidence="2 3">
    <name type="scientific">Methylorubrum rhodinum</name>
    <dbReference type="NCBI Taxonomy" id="29428"/>
    <lineage>
        <taxon>Bacteria</taxon>
        <taxon>Pseudomonadati</taxon>
        <taxon>Pseudomonadota</taxon>
        <taxon>Alphaproteobacteria</taxon>
        <taxon>Hyphomicrobiales</taxon>
        <taxon>Methylobacteriaceae</taxon>
        <taxon>Methylorubrum</taxon>
    </lineage>
</organism>
<evidence type="ECO:0000313" key="3">
    <source>
        <dbReference type="Proteomes" id="UP000583454"/>
    </source>
</evidence>
<name>A0A840ZF10_9HYPH</name>
<dbReference type="InterPro" id="IPR025714">
    <property type="entry name" value="Methyltranfer_dom"/>
</dbReference>
<dbReference type="CDD" id="cd02440">
    <property type="entry name" value="AdoMet_MTases"/>
    <property type="match status" value="1"/>
</dbReference>
<protein>
    <submittedName>
        <fullName evidence="2">SAM-dependent methyltransferase</fullName>
    </submittedName>
</protein>
<evidence type="ECO:0000313" key="2">
    <source>
        <dbReference type="EMBL" id="MBB5756532.1"/>
    </source>
</evidence>
<dbReference type="GO" id="GO:0032259">
    <property type="term" value="P:methylation"/>
    <property type="evidence" value="ECO:0007669"/>
    <property type="project" value="UniProtKB-KW"/>
</dbReference>
<keyword evidence="3" id="KW-1185">Reference proteome</keyword>
<dbReference type="AlphaFoldDB" id="A0A840ZF10"/>
<dbReference type="InterPro" id="IPR029063">
    <property type="entry name" value="SAM-dependent_MTases_sf"/>
</dbReference>
<dbReference type="Proteomes" id="UP000583454">
    <property type="component" value="Unassembled WGS sequence"/>
</dbReference>
<dbReference type="EMBL" id="JACHOP010000004">
    <property type="protein sequence ID" value="MBB5756532.1"/>
    <property type="molecule type" value="Genomic_DNA"/>
</dbReference>
<accession>A0A840ZF10</accession>
<keyword evidence="2" id="KW-0808">Transferase</keyword>
<keyword evidence="2" id="KW-0489">Methyltransferase</keyword>
<sequence>MGNEAAKSERDEKSERAGAFWDKWETWKAAQPPRIRWNESAEIVRHVNRRVCGRPVDGFNQGLIERFREMAGPNLPLARAVSVGCGNGGKEMTLLQQGLVGHFDLYDVSKASLDFGAELAAQRKLVQRTTFIHGDAFAHPADGRYDLVFWDNALHHMFDARAALRWSFDALRPGGWFVMNDFVGADRFQFPWTALALVRAVRTLLPARYRRNPADPANPYRPYVPRPTLAEMEYDPSEAADSEAIIPALRETFPDAWIKSVGGTVYHLALNDILTNIPDGSPLLARLLRLDDLTDFIPHFAVAIARKPASG</sequence>
<dbReference type="Gene3D" id="3.40.50.150">
    <property type="entry name" value="Vaccinia Virus protein VP39"/>
    <property type="match status" value="1"/>
</dbReference>
<reference evidence="2 3" key="1">
    <citation type="submission" date="2020-08" db="EMBL/GenBank/DDBJ databases">
        <title>Genomic Encyclopedia of Type Strains, Phase IV (KMG-IV): sequencing the most valuable type-strain genomes for metagenomic binning, comparative biology and taxonomic classification.</title>
        <authorList>
            <person name="Goeker M."/>
        </authorList>
    </citation>
    <scope>NUCLEOTIDE SEQUENCE [LARGE SCALE GENOMIC DNA]</scope>
    <source>
        <strain evidence="2 3">DSM 2163</strain>
    </source>
</reference>
<dbReference type="GO" id="GO:0008168">
    <property type="term" value="F:methyltransferase activity"/>
    <property type="evidence" value="ECO:0007669"/>
    <property type="project" value="UniProtKB-KW"/>
</dbReference>
<evidence type="ECO:0000259" key="1">
    <source>
        <dbReference type="Pfam" id="PF13847"/>
    </source>
</evidence>
<proteinExistence type="predicted"/>
<gene>
    <name evidence="2" type="ORF">HNR00_001232</name>
</gene>
<dbReference type="Pfam" id="PF13847">
    <property type="entry name" value="Methyltransf_31"/>
    <property type="match status" value="1"/>
</dbReference>